<sequence>SVTAEPSPICSDKLFAIQDVAAPATAAAVYCDLDPVGGASSNGVSATFGDTILAAALSSGATGAVTVSAGTKGGLVVAAGASPDAEDGDAFVDGSPITRTEGASCECGTLTVSPYMKGAEIQRVEKALPAQEEDAKNRGGSERSPEGCLGPASSNKSIRSVPIQMVQESSGTHASQVVLPVLSAPLDSALSSSCGVCPPGNALLHGPQAAVATDALDPDCDPRVRSQFSVVRGCMPGSITSYDDHPSTSVETGVATTIDYSEGSVVPTVTYCEGEVEAPASRPPAPEAPQLPAVAGASTPAVGVAFHVPFGVTEAGAGAAASSNAGPKTEGVQADVHDAAPQQGALTADPRLLMAATGSGASGDVLDLWGSSVVNTLITGSEPGAAGVGLTFDTSISSGRSCNVATGATSRLPTPADVAAATAAAAAAMGAGPGASFRQCSPLSMNAANARNKAAVAALDAAVSAAASQKMPLDGGSETEGPVDTVVPGQEDWSIHRAREASPNLQDGGSVLEESSCLINTDNNFSIEFAAHNLRAGSVLQGRRSIGGSLPRANTAGQNGSQAGPRALAYIDEENTGNEGIEELSFLLPKVMPYPTPYVAPRLTDPNIDNSLAPAIERVALPASMPVPTAKRPLTPIRDSLAERTAPVSEVAMHILGNVPAAASSPSRSAARADSKAPQPSSTSRMPALPGLQLNRAGAVRSNPPFMSRIVRRDVIAAGGAPAASASAAAMITSNSFPSGRGTTTYLQHIGQDESKRLRAVLKALVNVASTDVNAANSGSNAVTMGGHASAGSCAFSRASCQPSGNALGGAATRCNNLISAPLSKLTCDGCGDMLLDGMAAESDPAAAGIADTRRGQLSPLGTDATRWHEVHVRPCFDPMSSEPLTMVIQTDVTSKVRAEKLLARVLEAEHRLLADIFPRHVVHYMTQRRKDAAELERNGLTLLRHIQDPAAVATLHDNVTVLFADIKGFTEMSKEVAPAVVMTFLNDLYTRFDSLTDVYGVYKVETIGDCYMVAGGLVARDGDGYGPAVRGQGDTDPLHAMRVLAFARAMLEEAAKVALPSTGEPVQVRVGMHSGSVMSGVVGQKMPRFCLFGDTINTASRMESTGRPGAIHISCATRHLLPPEEDEELWAPTGGVEVKGKGRMDTYLWSPQSPAASRQRRDKQQRAMLLGTLSTLQPPSPSVSPPSSNRLVIGRVGAGGGCNGGVSASGALSNQIQILSGSGASLSRVTCHTFDPSSTLC</sequence>
<dbReference type="GO" id="GO:0004016">
    <property type="term" value="F:adenylate cyclase activity"/>
    <property type="evidence" value="ECO:0007669"/>
    <property type="project" value="TreeGrafter"/>
</dbReference>
<feature type="compositionally biased region" description="Basic and acidic residues" evidence="8">
    <location>
        <begin position="133"/>
        <end position="145"/>
    </location>
</feature>
<evidence type="ECO:0000259" key="9">
    <source>
        <dbReference type="PROSITE" id="PS50125"/>
    </source>
</evidence>
<dbReference type="GO" id="GO:0035556">
    <property type="term" value="P:intracellular signal transduction"/>
    <property type="evidence" value="ECO:0007669"/>
    <property type="project" value="InterPro"/>
</dbReference>
<dbReference type="GO" id="GO:0001653">
    <property type="term" value="F:peptide receptor activity"/>
    <property type="evidence" value="ECO:0007669"/>
    <property type="project" value="TreeGrafter"/>
</dbReference>
<evidence type="ECO:0000313" key="11">
    <source>
        <dbReference type="Proteomes" id="UP000747110"/>
    </source>
</evidence>
<dbReference type="InterPro" id="IPR029787">
    <property type="entry name" value="Nucleotide_cyclase"/>
</dbReference>
<dbReference type="CDD" id="cd07302">
    <property type="entry name" value="CHD"/>
    <property type="match status" value="1"/>
</dbReference>
<dbReference type="SMART" id="SM00044">
    <property type="entry name" value="CYCc"/>
    <property type="match status" value="1"/>
</dbReference>
<evidence type="ECO:0000256" key="1">
    <source>
        <dbReference type="ARBA" id="ARBA00004370"/>
    </source>
</evidence>
<dbReference type="GO" id="GO:0007168">
    <property type="term" value="P:receptor guanylyl cyclase signaling pathway"/>
    <property type="evidence" value="ECO:0007669"/>
    <property type="project" value="TreeGrafter"/>
</dbReference>
<feature type="compositionally biased region" description="Low complexity" evidence="8">
    <location>
        <begin position="662"/>
        <end position="678"/>
    </location>
</feature>
<evidence type="ECO:0000256" key="8">
    <source>
        <dbReference type="SAM" id="MobiDB-lite"/>
    </source>
</evidence>
<dbReference type="InterPro" id="IPR001054">
    <property type="entry name" value="A/G_cyclase"/>
</dbReference>
<dbReference type="GO" id="GO:0005886">
    <property type="term" value="C:plasma membrane"/>
    <property type="evidence" value="ECO:0007669"/>
    <property type="project" value="TreeGrafter"/>
</dbReference>
<comment type="similarity">
    <text evidence="7">Belongs to the adenylyl cyclase class-4/guanylyl cyclase family.</text>
</comment>
<dbReference type="Gene3D" id="3.30.70.1230">
    <property type="entry name" value="Nucleotide cyclase"/>
    <property type="match status" value="1"/>
</dbReference>
<dbReference type="EMBL" id="BNCP01000021">
    <property type="protein sequence ID" value="GIL81264.1"/>
    <property type="molecule type" value="Genomic_DNA"/>
</dbReference>
<evidence type="ECO:0000256" key="3">
    <source>
        <dbReference type="ARBA" id="ARBA00022741"/>
    </source>
</evidence>
<dbReference type="PANTHER" id="PTHR11920">
    <property type="entry name" value="GUANYLYL CYCLASE"/>
    <property type="match status" value="1"/>
</dbReference>
<evidence type="ECO:0000256" key="6">
    <source>
        <dbReference type="ARBA" id="ARBA00023239"/>
    </source>
</evidence>
<comment type="subcellular location">
    <subcellularLocation>
        <location evidence="1">Membrane</location>
    </subcellularLocation>
</comment>
<dbReference type="PANTHER" id="PTHR11920:SF335">
    <property type="entry name" value="GUANYLATE CYCLASE"/>
    <property type="match status" value="1"/>
</dbReference>
<dbReference type="InterPro" id="IPR018297">
    <property type="entry name" value="A/G_cyclase_CS"/>
</dbReference>
<comment type="caution">
    <text evidence="10">The sequence shown here is derived from an EMBL/GenBank/DDBJ whole genome shotgun (WGS) entry which is preliminary data.</text>
</comment>
<accession>A0A8J4CHS3</accession>
<proteinExistence type="inferred from homology"/>
<dbReference type="SUPFAM" id="SSF55073">
    <property type="entry name" value="Nucleotide cyclase"/>
    <property type="match status" value="1"/>
</dbReference>
<keyword evidence="11" id="KW-1185">Reference proteome</keyword>
<dbReference type="AlphaFoldDB" id="A0A8J4CHS3"/>
<organism evidence="10 11">
    <name type="scientific">Volvox reticuliferus</name>
    <dbReference type="NCBI Taxonomy" id="1737510"/>
    <lineage>
        <taxon>Eukaryota</taxon>
        <taxon>Viridiplantae</taxon>
        <taxon>Chlorophyta</taxon>
        <taxon>core chlorophytes</taxon>
        <taxon>Chlorophyceae</taxon>
        <taxon>CS clade</taxon>
        <taxon>Chlamydomonadales</taxon>
        <taxon>Volvocaceae</taxon>
        <taxon>Volvox</taxon>
    </lineage>
</organism>
<dbReference type="OrthoDB" id="553067at2759"/>
<dbReference type="PROSITE" id="PS50125">
    <property type="entry name" value="GUANYLATE_CYCLASE_2"/>
    <property type="match status" value="1"/>
</dbReference>
<keyword evidence="3" id="KW-0547">Nucleotide-binding</keyword>
<dbReference type="FunFam" id="3.30.70.1230:FF:000057">
    <property type="entry name" value="Guanylate cyclase"/>
    <property type="match status" value="1"/>
</dbReference>
<evidence type="ECO:0000256" key="4">
    <source>
        <dbReference type="ARBA" id="ARBA00022989"/>
    </source>
</evidence>
<dbReference type="Pfam" id="PF00211">
    <property type="entry name" value="Guanylate_cyc"/>
    <property type="match status" value="1"/>
</dbReference>
<protein>
    <recommendedName>
        <fullName evidence="9">Guanylate cyclase domain-containing protein</fullName>
    </recommendedName>
</protein>
<dbReference type="Proteomes" id="UP000747110">
    <property type="component" value="Unassembled WGS sequence"/>
</dbReference>
<name>A0A8J4CHS3_9CHLO</name>
<dbReference type="InterPro" id="IPR050401">
    <property type="entry name" value="Cyclic_nucleotide_synthase"/>
</dbReference>
<keyword evidence="6 7" id="KW-0456">Lyase</keyword>
<dbReference type="GO" id="GO:0000166">
    <property type="term" value="F:nucleotide binding"/>
    <property type="evidence" value="ECO:0007669"/>
    <property type="project" value="UniProtKB-KW"/>
</dbReference>
<feature type="non-terminal residue" evidence="10">
    <location>
        <position position="1242"/>
    </location>
</feature>
<evidence type="ECO:0000256" key="7">
    <source>
        <dbReference type="RuleBase" id="RU000405"/>
    </source>
</evidence>
<feature type="region of interest" description="Disordered" evidence="8">
    <location>
        <begin position="130"/>
        <end position="156"/>
    </location>
</feature>
<keyword evidence="4" id="KW-1133">Transmembrane helix</keyword>
<dbReference type="PROSITE" id="PS00452">
    <property type="entry name" value="GUANYLATE_CYCLASE_1"/>
    <property type="match status" value="1"/>
</dbReference>
<reference evidence="10" key="1">
    <citation type="journal article" date="2021" name="Proc. Natl. Acad. Sci. U.S.A.">
        <title>Three genomes in the algal genus Volvox reveal the fate of a haploid sex-determining region after a transition to homothallism.</title>
        <authorList>
            <person name="Yamamoto K."/>
            <person name="Hamaji T."/>
            <person name="Kawai-Toyooka H."/>
            <person name="Matsuzaki R."/>
            <person name="Takahashi F."/>
            <person name="Nishimura Y."/>
            <person name="Kawachi M."/>
            <person name="Noguchi H."/>
            <person name="Minakuchi Y."/>
            <person name="Umen J.G."/>
            <person name="Toyoda A."/>
            <person name="Nozaki H."/>
        </authorList>
    </citation>
    <scope>NUCLEOTIDE SEQUENCE</scope>
    <source>
        <strain evidence="10">NIES-3786</strain>
    </source>
</reference>
<feature type="region of interest" description="Disordered" evidence="8">
    <location>
        <begin position="662"/>
        <end position="690"/>
    </location>
</feature>
<evidence type="ECO:0000256" key="2">
    <source>
        <dbReference type="ARBA" id="ARBA00022692"/>
    </source>
</evidence>
<keyword evidence="2" id="KW-0812">Transmembrane</keyword>
<dbReference type="GO" id="GO:0004383">
    <property type="term" value="F:guanylate cyclase activity"/>
    <property type="evidence" value="ECO:0007669"/>
    <property type="project" value="TreeGrafter"/>
</dbReference>
<gene>
    <name evidence="10" type="ORF">Vretifemale_10317</name>
</gene>
<feature type="domain" description="Guanylate cyclase" evidence="9">
    <location>
        <begin position="961"/>
        <end position="1104"/>
    </location>
</feature>
<keyword evidence="5" id="KW-0472">Membrane</keyword>
<evidence type="ECO:0000313" key="10">
    <source>
        <dbReference type="EMBL" id="GIL81264.1"/>
    </source>
</evidence>
<evidence type="ECO:0000256" key="5">
    <source>
        <dbReference type="ARBA" id="ARBA00023136"/>
    </source>
</evidence>